<dbReference type="EMBL" id="JABANO010003344">
    <property type="protein sequence ID" value="KAF4756880.1"/>
    <property type="molecule type" value="Genomic_DNA"/>
</dbReference>
<evidence type="ECO:0000256" key="1">
    <source>
        <dbReference type="SAM" id="MobiDB-lite"/>
    </source>
</evidence>
<protein>
    <submittedName>
        <fullName evidence="2">Uncharacterized protein</fullName>
    </submittedName>
</protein>
<reference evidence="2 3" key="1">
    <citation type="submission" date="2020-04" db="EMBL/GenBank/DDBJ databases">
        <title>Perkinsus olseni comparative genomics.</title>
        <authorList>
            <person name="Bogema D.R."/>
        </authorList>
    </citation>
    <scope>NUCLEOTIDE SEQUENCE [LARGE SCALE GENOMIC DNA]</scope>
    <source>
        <strain evidence="2 3">ATCC PRA-207</strain>
    </source>
</reference>
<feature type="region of interest" description="Disordered" evidence="1">
    <location>
        <begin position="152"/>
        <end position="193"/>
    </location>
</feature>
<dbReference type="AlphaFoldDB" id="A0A7J6UHU8"/>
<comment type="caution">
    <text evidence="2">The sequence shown here is derived from an EMBL/GenBank/DDBJ whole genome shotgun (WGS) entry which is preliminary data.</text>
</comment>
<feature type="compositionally biased region" description="Basic and acidic residues" evidence="1">
    <location>
        <begin position="598"/>
        <end position="611"/>
    </location>
</feature>
<feature type="non-terminal residue" evidence="2">
    <location>
        <position position="1"/>
    </location>
</feature>
<feature type="non-terminal residue" evidence="2">
    <location>
        <position position="611"/>
    </location>
</feature>
<proteinExistence type="predicted"/>
<gene>
    <name evidence="2" type="ORF">FOZ63_028444</name>
</gene>
<dbReference type="Proteomes" id="UP000553632">
    <property type="component" value="Unassembled WGS sequence"/>
</dbReference>
<feature type="region of interest" description="Disordered" evidence="1">
    <location>
        <begin position="580"/>
        <end position="611"/>
    </location>
</feature>
<feature type="compositionally biased region" description="Polar residues" evidence="1">
    <location>
        <begin position="174"/>
        <end position="192"/>
    </location>
</feature>
<feature type="compositionally biased region" description="Polar residues" evidence="1">
    <location>
        <begin position="270"/>
        <end position="281"/>
    </location>
</feature>
<sequence>TLEKALIIALQFKGEIQVGQIVRFTASSPVAFVGSVDAVTIEASPADTSSVGTEELTVEAPSETLTIALLTQPSTSKSYWMLLSAGCVTFHEVQGIGLASGFVAHSNPDPSVYTVVTWSVEDPGQPKYQYLYSNGAVLELDRVAAMLETAKGAEKEDEHTAVVEATPAKDRPQANGQTNAIAENSKSPTSGMKASDLLKRMLNLRGDTHAAPPPPTDTTTAAALEVSGAPLPGEISSGEEAQGGDARTSSDEQSGSAEGSPSAARKANPKSPTRRASSETKPTGAVSESAGSSSLSPRKIPSQVAAPAEGDEEEEHPGMLTAKEFVPTSEPLNARQVRKFIRFLADTVQAACQKTIDAASTAEGKGESAEAVEQSLSAEVEKLSKCLAEDMTPEALTHHMMHSDKVWRGVRRLSNSINRASDEVSTEMAKSLPGIVKELFTEKAVPAVVKAMQQKITEINTFEQPDSAVAGGALDGLSDGIVRVDQEVRGLGTRLAEIEAILQRTEQQAGETITNQQESVLGITEMIERMKSSGGSRNRGSAASVDASQISAAVAIGLQDDIADLNNLASHLRADIDSLKSGAVGEAPPSSSYLQPDPRPEWQRVKEYLRS</sequence>
<name>A0A7J6UHU8_PEROL</name>
<feature type="compositionally biased region" description="Low complexity" evidence="1">
    <location>
        <begin position="287"/>
        <end position="296"/>
    </location>
</feature>
<keyword evidence="3" id="KW-1185">Reference proteome</keyword>
<feature type="compositionally biased region" description="Basic and acidic residues" evidence="1">
    <location>
        <begin position="152"/>
        <end position="172"/>
    </location>
</feature>
<accession>A0A7J6UHU8</accession>
<feature type="region of interest" description="Disordered" evidence="1">
    <location>
        <begin position="229"/>
        <end position="316"/>
    </location>
</feature>
<evidence type="ECO:0000313" key="2">
    <source>
        <dbReference type="EMBL" id="KAF4756880.1"/>
    </source>
</evidence>
<evidence type="ECO:0000313" key="3">
    <source>
        <dbReference type="Proteomes" id="UP000553632"/>
    </source>
</evidence>
<organism evidence="2 3">
    <name type="scientific">Perkinsus olseni</name>
    <name type="common">Perkinsus atlanticus</name>
    <dbReference type="NCBI Taxonomy" id="32597"/>
    <lineage>
        <taxon>Eukaryota</taxon>
        <taxon>Sar</taxon>
        <taxon>Alveolata</taxon>
        <taxon>Perkinsozoa</taxon>
        <taxon>Perkinsea</taxon>
        <taxon>Perkinsida</taxon>
        <taxon>Perkinsidae</taxon>
        <taxon>Perkinsus</taxon>
    </lineage>
</organism>